<evidence type="ECO:0000256" key="2">
    <source>
        <dbReference type="ARBA" id="ARBA00005982"/>
    </source>
</evidence>
<dbReference type="GO" id="GO:0022857">
    <property type="term" value="F:transmembrane transporter activity"/>
    <property type="evidence" value="ECO:0007669"/>
    <property type="project" value="InterPro"/>
</dbReference>
<evidence type="ECO:0000256" key="6">
    <source>
        <dbReference type="ARBA" id="ARBA00044504"/>
    </source>
</evidence>
<dbReference type="GO" id="GO:0016020">
    <property type="term" value="C:membrane"/>
    <property type="evidence" value="ECO:0007669"/>
    <property type="project" value="UniProtKB-SubCell"/>
</dbReference>
<dbReference type="Proteomes" id="UP001152561">
    <property type="component" value="Unassembled WGS sequence"/>
</dbReference>
<evidence type="ECO:0000256" key="1">
    <source>
        <dbReference type="ARBA" id="ARBA00004141"/>
    </source>
</evidence>
<comment type="similarity">
    <text evidence="6">Belongs to the major facilitator superfamily. Phosphate:H(+) symporter (TC 2.A.1.9) family.</text>
</comment>
<evidence type="ECO:0000256" key="5">
    <source>
        <dbReference type="ARBA" id="ARBA00023136"/>
    </source>
</evidence>
<dbReference type="OrthoDB" id="1285357at2759"/>
<dbReference type="PANTHER" id="PTHR11654">
    <property type="entry name" value="OLIGOPEPTIDE TRANSPORTER-RELATED"/>
    <property type="match status" value="1"/>
</dbReference>
<dbReference type="EMBL" id="JAJAGQ010000006">
    <property type="protein sequence ID" value="KAJ8561297.1"/>
    <property type="molecule type" value="Genomic_DNA"/>
</dbReference>
<feature type="transmembrane region" description="Helical" evidence="7">
    <location>
        <begin position="95"/>
        <end position="115"/>
    </location>
</feature>
<dbReference type="InterPro" id="IPR000109">
    <property type="entry name" value="POT_fam"/>
</dbReference>
<keyword evidence="4 7" id="KW-1133">Transmembrane helix</keyword>
<keyword evidence="3 7" id="KW-0812">Transmembrane</keyword>
<evidence type="ECO:0000313" key="8">
    <source>
        <dbReference type="EMBL" id="KAJ8561297.1"/>
    </source>
</evidence>
<dbReference type="Gene3D" id="1.20.1250.20">
    <property type="entry name" value="MFS general substrate transporter like domains"/>
    <property type="match status" value="1"/>
</dbReference>
<feature type="transmembrane region" description="Helical" evidence="7">
    <location>
        <begin position="31"/>
        <end position="57"/>
    </location>
</feature>
<sequence>MENSSSEKGEMIEHPLLLDDSETQKGGFRTLLFILGSTGLMNAATSALTPNMILYLMNEYHMDMTTGSNILYIWSAVTNIAPILGAFMADSFVGRFQMIGLGSVVTLVGMFLFWLTSVIPQARPPPMCAIKSSSLAFGSDQLKREAYQGNACAMESYFSWYYAVYALSVLVSLTCLVYIQVNMGWALGFGAPVLLMLFSTLLIYLGTPFYVKLKPKTSLITGLFQVIVASYRNRCLRLLSQSADIQYHQKKGSATVLPSEKLRFLNKACIVQDPQLDFSPDGEATDPWRLCTVDQVEELKALFKVVPIWLTGAVMSINISQNSFPVLQANNHGSTYWFKL</sequence>
<evidence type="ECO:0000256" key="3">
    <source>
        <dbReference type="ARBA" id="ARBA00022692"/>
    </source>
</evidence>
<keyword evidence="5 7" id="KW-0472">Membrane</keyword>
<protein>
    <submittedName>
        <fullName evidence="8">Uncharacterized protein</fullName>
    </submittedName>
</protein>
<proteinExistence type="inferred from homology"/>
<feature type="transmembrane region" description="Helical" evidence="7">
    <location>
        <begin position="69"/>
        <end position="89"/>
    </location>
</feature>
<evidence type="ECO:0000256" key="7">
    <source>
        <dbReference type="SAM" id="Phobius"/>
    </source>
</evidence>
<comment type="subcellular location">
    <subcellularLocation>
        <location evidence="1">Membrane</location>
        <topology evidence="1">Multi-pass membrane protein</topology>
    </subcellularLocation>
</comment>
<gene>
    <name evidence="8" type="ORF">K7X08_027487</name>
</gene>
<dbReference type="Pfam" id="PF00854">
    <property type="entry name" value="PTR2"/>
    <property type="match status" value="1"/>
</dbReference>
<feature type="transmembrane region" description="Helical" evidence="7">
    <location>
        <begin position="185"/>
        <end position="206"/>
    </location>
</feature>
<comment type="similarity">
    <text evidence="2">Belongs to the major facilitator superfamily. Proton-dependent oligopeptide transporter (POT/PTR) (TC 2.A.17) family.</text>
</comment>
<reference evidence="9" key="1">
    <citation type="journal article" date="2023" name="Proc. Natl. Acad. Sci. U.S.A.">
        <title>Genomic and structural basis for evolution of tropane alkaloid biosynthesis.</title>
        <authorList>
            <person name="Wanga Y.-J."/>
            <person name="Taina T."/>
            <person name="Yua J.-Y."/>
            <person name="Lia J."/>
            <person name="Xua B."/>
            <person name="Chenc J."/>
            <person name="D'Auriad J.C."/>
            <person name="Huanga J.-P."/>
            <person name="Huanga S.-X."/>
        </authorList>
    </citation>
    <scope>NUCLEOTIDE SEQUENCE [LARGE SCALE GENOMIC DNA]</scope>
    <source>
        <strain evidence="9">cv. KIB-2019</strain>
    </source>
</reference>
<evidence type="ECO:0000256" key="4">
    <source>
        <dbReference type="ARBA" id="ARBA00022989"/>
    </source>
</evidence>
<organism evidence="8 9">
    <name type="scientific">Anisodus acutangulus</name>
    <dbReference type="NCBI Taxonomy" id="402998"/>
    <lineage>
        <taxon>Eukaryota</taxon>
        <taxon>Viridiplantae</taxon>
        <taxon>Streptophyta</taxon>
        <taxon>Embryophyta</taxon>
        <taxon>Tracheophyta</taxon>
        <taxon>Spermatophyta</taxon>
        <taxon>Magnoliopsida</taxon>
        <taxon>eudicotyledons</taxon>
        <taxon>Gunneridae</taxon>
        <taxon>Pentapetalae</taxon>
        <taxon>asterids</taxon>
        <taxon>lamiids</taxon>
        <taxon>Solanales</taxon>
        <taxon>Solanaceae</taxon>
        <taxon>Solanoideae</taxon>
        <taxon>Hyoscyameae</taxon>
        <taxon>Anisodus</taxon>
    </lineage>
</organism>
<accession>A0A9Q1RKM1</accession>
<keyword evidence="9" id="KW-1185">Reference proteome</keyword>
<feature type="transmembrane region" description="Helical" evidence="7">
    <location>
        <begin position="160"/>
        <end position="179"/>
    </location>
</feature>
<dbReference type="AlphaFoldDB" id="A0A9Q1RKM1"/>
<comment type="caution">
    <text evidence="8">The sequence shown here is derived from an EMBL/GenBank/DDBJ whole genome shotgun (WGS) entry which is preliminary data.</text>
</comment>
<evidence type="ECO:0000313" key="9">
    <source>
        <dbReference type="Proteomes" id="UP001152561"/>
    </source>
</evidence>
<dbReference type="InterPro" id="IPR036259">
    <property type="entry name" value="MFS_trans_sf"/>
</dbReference>
<name>A0A9Q1RKM1_9SOLA</name>
<dbReference type="SUPFAM" id="SSF103473">
    <property type="entry name" value="MFS general substrate transporter"/>
    <property type="match status" value="1"/>
</dbReference>